<dbReference type="EMBL" id="ABOX02000005">
    <property type="protein sequence ID" value="EEF62287.1"/>
    <property type="molecule type" value="Genomic_DNA"/>
</dbReference>
<comment type="caution">
    <text evidence="1">The sequence shown here is derived from an EMBL/GenBank/DDBJ whole genome shotgun (WGS) entry which is preliminary data.</text>
</comment>
<dbReference type="AlphaFoldDB" id="B9XCU1"/>
<dbReference type="STRING" id="320771.Cflav_PD4922"/>
<keyword evidence="2" id="KW-1185">Reference proteome</keyword>
<organism evidence="1 2">
    <name type="scientific">Pedosphaera parvula (strain Ellin514)</name>
    <dbReference type="NCBI Taxonomy" id="320771"/>
    <lineage>
        <taxon>Bacteria</taxon>
        <taxon>Pseudomonadati</taxon>
        <taxon>Verrucomicrobiota</taxon>
        <taxon>Pedosphaerae</taxon>
        <taxon>Pedosphaerales</taxon>
        <taxon>Pedosphaeraceae</taxon>
        <taxon>Pedosphaera</taxon>
    </lineage>
</organism>
<name>B9XCU1_PEDPL</name>
<reference evidence="1 2" key="1">
    <citation type="journal article" date="2011" name="J. Bacteriol.">
        <title>Genome sequence of 'Pedosphaera parvula' Ellin514, an aerobic Verrucomicrobial isolate from pasture soil.</title>
        <authorList>
            <person name="Kant R."/>
            <person name="van Passel M.W."/>
            <person name="Sangwan P."/>
            <person name="Palva A."/>
            <person name="Lucas S."/>
            <person name="Copeland A."/>
            <person name="Lapidus A."/>
            <person name="Glavina Del Rio T."/>
            <person name="Dalin E."/>
            <person name="Tice H."/>
            <person name="Bruce D."/>
            <person name="Goodwin L."/>
            <person name="Pitluck S."/>
            <person name="Chertkov O."/>
            <person name="Larimer F.W."/>
            <person name="Land M.L."/>
            <person name="Hauser L."/>
            <person name="Brettin T.S."/>
            <person name="Detter J.C."/>
            <person name="Han S."/>
            <person name="de Vos W.M."/>
            <person name="Janssen P.H."/>
            <person name="Smidt H."/>
        </authorList>
    </citation>
    <scope>NUCLEOTIDE SEQUENCE [LARGE SCALE GENOMIC DNA]</scope>
    <source>
        <strain evidence="1 2">Ellin514</strain>
    </source>
</reference>
<dbReference type="Proteomes" id="UP000003688">
    <property type="component" value="Unassembled WGS sequence"/>
</dbReference>
<evidence type="ECO:0000313" key="1">
    <source>
        <dbReference type="EMBL" id="EEF62287.1"/>
    </source>
</evidence>
<sequence>MVDTGAEFEYLVARVPAMNDTTPEIEQKVREMIMSRSGEERFIMGARMFSAAREMILASLPKDLSSDERKKLLFERVYGIPWSSLGIQ</sequence>
<gene>
    <name evidence="1" type="ORF">Cflav_PD4922</name>
</gene>
<accession>B9XCU1</accession>
<evidence type="ECO:0000313" key="2">
    <source>
        <dbReference type="Proteomes" id="UP000003688"/>
    </source>
</evidence>
<proteinExistence type="predicted"/>
<protein>
    <submittedName>
        <fullName evidence="1">Uncharacterized protein</fullName>
    </submittedName>
</protein>